<dbReference type="GO" id="GO:0003700">
    <property type="term" value="F:DNA-binding transcription factor activity"/>
    <property type="evidence" value="ECO:0007669"/>
    <property type="project" value="InterPro"/>
</dbReference>
<dbReference type="SMART" id="SM00342">
    <property type="entry name" value="HTH_ARAC"/>
    <property type="match status" value="1"/>
</dbReference>
<dbReference type="PROSITE" id="PS01124">
    <property type="entry name" value="HTH_ARAC_FAMILY_2"/>
    <property type="match status" value="1"/>
</dbReference>
<dbReference type="InterPro" id="IPR009057">
    <property type="entry name" value="Homeodomain-like_sf"/>
</dbReference>
<comment type="caution">
    <text evidence="5">The sequence shown here is derived from an EMBL/GenBank/DDBJ whole genome shotgun (WGS) entry which is preliminary data.</text>
</comment>
<evidence type="ECO:0000313" key="5">
    <source>
        <dbReference type="EMBL" id="RAI45573.1"/>
    </source>
</evidence>
<dbReference type="Proteomes" id="UP000249130">
    <property type="component" value="Unassembled WGS sequence"/>
</dbReference>
<organism evidence="5 6">
    <name type="scientific">Rhodoplanes roseus</name>
    <dbReference type="NCBI Taxonomy" id="29409"/>
    <lineage>
        <taxon>Bacteria</taxon>
        <taxon>Pseudomonadati</taxon>
        <taxon>Pseudomonadota</taxon>
        <taxon>Alphaproteobacteria</taxon>
        <taxon>Hyphomicrobiales</taxon>
        <taxon>Nitrobacteraceae</taxon>
        <taxon>Rhodoplanes</taxon>
    </lineage>
</organism>
<dbReference type="GO" id="GO:0043565">
    <property type="term" value="F:sequence-specific DNA binding"/>
    <property type="evidence" value="ECO:0007669"/>
    <property type="project" value="InterPro"/>
</dbReference>
<dbReference type="EMBL" id="NPEX01000012">
    <property type="protein sequence ID" value="RAI45573.1"/>
    <property type="molecule type" value="Genomic_DNA"/>
</dbReference>
<accession>A0A327L6P1</accession>
<keyword evidence="1" id="KW-0805">Transcription regulation</keyword>
<gene>
    <name evidence="5" type="ORF">CH341_03190</name>
</gene>
<sequence>MLLDRFTLFESNDLEQVTEFFEAIASGRLQSASVIEGPGHAFRCNGLPWTELPMFYLASRLSTSVDYAPVDYIRLVFQTLKASTLVLDGQAVESTPQSAGYIMPEGSSATEIHPDGHRSLAVRIDVPFLKRQLQALCGNEITGPVRFEQPSNSDRQFLQFLRSSVFQAALELDSLDAAFQAVLLGDLKSTLVTRLLLYGRHSHSHLLDRTSKAPNRAEMDRVEEYLSANWNKPLDLEALAAVSGVSARTILRRFHEVHGVTPRAYLRRIRLERARDMLLDRYSEETVVSIAFACGFSSLGHFAEQYLRKFGELPSATLKRRPMSPR</sequence>
<dbReference type="AlphaFoldDB" id="A0A327L6P1"/>
<keyword evidence="6" id="KW-1185">Reference proteome</keyword>
<dbReference type="PANTHER" id="PTHR46796:SF12">
    <property type="entry name" value="HTH-TYPE DNA-BINDING TRANSCRIPTIONAL ACTIVATOR EUTR"/>
    <property type="match status" value="1"/>
</dbReference>
<keyword evidence="3" id="KW-0804">Transcription</keyword>
<keyword evidence="2" id="KW-0238">DNA-binding</keyword>
<dbReference type="OrthoDB" id="9793400at2"/>
<dbReference type="InterPro" id="IPR018062">
    <property type="entry name" value="HTH_AraC-typ_CS"/>
</dbReference>
<dbReference type="Gene3D" id="1.10.10.60">
    <property type="entry name" value="Homeodomain-like"/>
    <property type="match status" value="1"/>
</dbReference>
<dbReference type="PROSITE" id="PS00041">
    <property type="entry name" value="HTH_ARAC_FAMILY_1"/>
    <property type="match status" value="1"/>
</dbReference>
<dbReference type="Pfam" id="PF12833">
    <property type="entry name" value="HTH_18"/>
    <property type="match status" value="1"/>
</dbReference>
<dbReference type="InterPro" id="IPR050204">
    <property type="entry name" value="AraC_XylS_family_regulators"/>
</dbReference>
<reference evidence="5 6" key="1">
    <citation type="submission" date="2017-07" db="EMBL/GenBank/DDBJ databases">
        <title>Draft Genome Sequences of Select Purple Nonsulfur Bacteria.</title>
        <authorList>
            <person name="Lasarre B."/>
            <person name="Mckinlay J.B."/>
        </authorList>
    </citation>
    <scope>NUCLEOTIDE SEQUENCE [LARGE SCALE GENOMIC DNA]</scope>
    <source>
        <strain evidence="5 6">DSM 5909</strain>
    </source>
</reference>
<dbReference type="SUPFAM" id="SSF46689">
    <property type="entry name" value="Homeodomain-like"/>
    <property type="match status" value="2"/>
</dbReference>
<protein>
    <recommendedName>
        <fullName evidence="4">HTH araC/xylS-type domain-containing protein</fullName>
    </recommendedName>
</protein>
<evidence type="ECO:0000256" key="2">
    <source>
        <dbReference type="ARBA" id="ARBA00023125"/>
    </source>
</evidence>
<evidence type="ECO:0000313" key="6">
    <source>
        <dbReference type="Proteomes" id="UP000249130"/>
    </source>
</evidence>
<evidence type="ECO:0000256" key="3">
    <source>
        <dbReference type="ARBA" id="ARBA00023163"/>
    </source>
</evidence>
<dbReference type="PANTHER" id="PTHR46796">
    <property type="entry name" value="HTH-TYPE TRANSCRIPTIONAL ACTIVATOR RHAS-RELATED"/>
    <property type="match status" value="1"/>
</dbReference>
<dbReference type="InterPro" id="IPR018060">
    <property type="entry name" value="HTH_AraC"/>
</dbReference>
<name>A0A327L6P1_9BRAD</name>
<evidence type="ECO:0000256" key="1">
    <source>
        <dbReference type="ARBA" id="ARBA00023015"/>
    </source>
</evidence>
<feature type="domain" description="HTH araC/xylS-type" evidence="4">
    <location>
        <begin position="220"/>
        <end position="320"/>
    </location>
</feature>
<dbReference type="RefSeq" id="WP_111417588.1">
    <property type="nucleotide sequence ID" value="NZ_NPEX01000012.1"/>
</dbReference>
<proteinExistence type="predicted"/>
<evidence type="ECO:0000259" key="4">
    <source>
        <dbReference type="PROSITE" id="PS01124"/>
    </source>
</evidence>